<sequence>MTVALHPPLGQRRLTPVALTLALLASGCVAGQEPPVASSDPVRVTNAGQPFQMWDGAAARKAADAQCGPRGVRASLYDRFDRATGAWVYPGGCA</sequence>
<evidence type="ECO:0000313" key="3">
    <source>
        <dbReference type="Proteomes" id="UP000282002"/>
    </source>
</evidence>
<feature type="chain" id="PRO_5019101432" evidence="1">
    <location>
        <begin position="31"/>
        <end position="94"/>
    </location>
</feature>
<protein>
    <submittedName>
        <fullName evidence="2">Uncharacterized protein</fullName>
    </submittedName>
</protein>
<evidence type="ECO:0000256" key="1">
    <source>
        <dbReference type="SAM" id="SignalP"/>
    </source>
</evidence>
<reference evidence="2 3" key="1">
    <citation type="submission" date="2018-12" db="EMBL/GenBank/DDBJ databases">
        <title>Complete genome sequencing of Tabrizicola sp. K13M18.</title>
        <authorList>
            <person name="Bae J.-W."/>
        </authorList>
    </citation>
    <scope>NUCLEOTIDE SEQUENCE [LARGE SCALE GENOMIC DNA]</scope>
    <source>
        <strain evidence="2 3">K13M18</strain>
    </source>
</reference>
<dbReference type="EMBL" id="CP034328">
    <property type="protein sequence ID" value="AZL57984.1"/>
    <property type="molecule type" value="Genomic_DNA"/>
</dbReference>
<gene>
    <name evidence="2" type="ORF">EI545_03500</name>
</gene>
<keyword evidence="3" id="KW-1185">Reference proteome</keyword>
<organism evidence="2 3">
    <name type="scientific">Tabrizicola piscis</name>
    <dbReference type="NCBI Taxonomy" id="2494374"/>
    <lineage>
        <taxon>Bacteria</taxon>
        <taxon>Pseudomonadati</taxon>
        <taxon>Pseudomonadota</taxon>
        <taxon>Alphaproteobacteria</taxon>
        <taxon>Rhodobacterales</taxon>
        <taxon>Paracoccaceae</taxon>
        <taxon>Tabrizicola</taxon>
    </lineage>
</organism>
<dbReference type="RefSeq" id="WP_125324185.1">
    <property type="nucleotide sequence ID" value="NZ_CP034328.1"/>
</dbReference>
<accession>A0A3S8U2Z5</accession>
<proteinExistence type="predicted"/>
<dbReference type="Proteomes" id="UP000282002">
    <property type="component" value="Chromosome"/>
</dbReference>
<dbReference type="OrthoDB" id="7690125at2"/>
<dbReference type="KEGG" id="taw:EI545_03500"/>
<evidence type="ECO:0000313" key="2">
    <source>
        <dbReference type="EMBL" id="AZL57984.1"/>
    </source>
</evidence>
<name>A0A3S8U2Z5_9RHOB</name>
<dbReference type="AlphaFoldDB" id="A0A3S8U2Z5"/>
<feature type="signal peptide" evidence="1">
    <location>
        <begin position="1"/>
        <end position="30"/>
    </location>
</feature>
<keyword evidence="1" id="KW-0732">Signal</keyword>